<dbReference type="FunFam" id="1.20.140.10:FF:000004">
    <property type="entry name" value="Acyl-CoA dehydrogenase FadE25"/>
    <property type="match status" value="1"/>
</dbReference>
<feature type="domain" description="Acyl-CoA dehydrogenase/oxidase N-terminal" evidence="9">
    <location>
        <begin position="11"/>
        <end position="120"/>
    </location>
</feature>
<comment type="cofactor">
    <cofactor evidence="1 6">
        <name>FAD</name>
        <dbReference type="ChEBI" id="CHEBI:57692"/>
    </cofactor>
</comment>
<dbReference type="InterPro" id="IPR009075">
    <property type="entry name" value="AcylCo_DH/oxidase_C"/>
</dbReference>
<comment type="similarity">
    <text evidence="2 6">Belongs to the acyl-CoA dehydrogenase family.</text>
</comment>
<evidence type="ECO:0000256" key="5">
    <source>
        <dbReference type="ARBA" id="ARBA00023002"/>
    </source>
</evidence>
<dbReference type="EMBL" id="AOJE01000020">
    <property type="protein sequence ID" value="ELZ41151.1"/>
    <property type="molecule type" value="Genomic_DNA"/>
</dbReference>
<dbReference type="STRING" id="1227484.C471_06638"/>
<dbReference type="PANTHER" id="PTHR43884:SF12">
    <property type="entry name" value="ISOVALERYL-COA DEHYDROGENASE, MITOCHONDRIAL-RELATED"/>
    <property type="match status" value="1"/>
</dbReference>
<dbReference type="eggNOG" id="arCOG01707">
    <property type="taxonomic scope" value="Archaea"/>
</dbReference>
<dbReference type="PATRIC" id="fig|1227484.4.peg.1356"/>
<dbReference type="PANTHER" id="PTHR43884">
    <property type="entry name" value="ACYL-COA DEHYDROGENASE"/>
    <property type="match status" value="1"/>
</dbReference>
<feature type="domain" description="Acyl-CoA oxidase/dehydrogenase middle" evidence="8">
    <location>
        <begin position="128"/>
        <end position="236"/>
    </location>
</feature>
<dbReference type="PROSITE" id="PS00073">
    <property type="entry name" value="ACYL_COA_DH_2"/>
    <property type="match status" value="1"/>
</dbReference>
<dbReference type="GO" id="GO:0003995">
    <property type="term" value="F:acyl-CoA dehydrogenase activity"/>
    <property type="evidence" value="ECO:0007669"/>
    <property type="project" value="InterPro"/>
</dbReference>
<dbReference type="Gene3D" id="1.20.140.10">
    <property type="entry name" value="Butyryl-CoA Dehydrogenase, subunit A, domain 3"/>
    <property type="match status" value="1"/>
</dbReference>
<keyword evidence="4 6" id="KW-0274">FAD</keyword>
<feature type="domain" description="Acyl-CoA dehydrogenase/oxidase C-terminal" evidence="7">
    <location>
        <begin position="248"/>
        <end position="396"/>
    </location>
</feature>
<dbReference type="InterPro" id="IPR006089">
    <property type="entry name" value="Acyl-CoA_DH_CS"/>
</dbReference>
<dbReference type="GO" id="GO:0050660">
    <property type="term" value="F:flavin adenine dinucleotide binding"/>
    <property type="evidence" value="ECO:0007669"/>
    <property type="project" value="InterPro"/>
</dbReference>
<dbReference type="SUPFAM" id="SSF56645">
    <property type="entry name" value="Acyl-CoA dehydrogenase NM domain-like"/>
    <property type="match status" value="1"/>
</dbReference>
<evidence type="ECO:0000256" key="3">
    <source>
        <dbReference type="ARBA" id="ARBA00022630"/>
    </source>
</evidence>
<proteinExistence type="inferred from homology"/>
<accession>M0E068</accession>
<evidence type="ECO:0000259" key="9">
    <source>
        <dbReference type="Pfam" id="PF02771"/>
    </source>
</evidence>
<evidence type="ECO:0000256" key="1">
    <source>
        <dbReference type="ARBA" id="ARBA00001974"/>
    </source>
</evidence>
<dbReference type="InterPro" id="IPR013786">
    <property type="entry name" value="AcylCoA_DH/ox_N"/>
</dbReference>
<comment type="caution">
    <text evidence="10">The sequence shown here is derived from an EMBL/GenBank/DDBJ whole genome shotgun (WGS) entry which is preliminary data.</text>
</comment>
<dbReference type="InterPro" id="IPR037069">
    <property type="entry name" value="AcylCoA_DH/ox_N_sf"/>
</dbReference>
<dbReference type="InterPro" id="IPR046373">
    <property type="entry name" value="Acyl-CoA_Oxase/DH_mid-dom_sf"/>
</dbReference>
<evidence type="ECO:0000313" key="11">
    <source>
        <dbReference type="Proteomes" id="UP000011514"/>
    </source>
</evidence>
<evidence type="ECO:0000256" key="6">
    <source>
        <dbReference type="RuleBase" id="RU362125"/>
    </source>
</evidence>
<keyword evidence="5 6" id="KW-0560">Oxidoreductase</keyword>
<evidence type="ECO:0000256" key="2">
    <source>
        <dbReference type="ARBA" id="ARBA00009347"/>
    </source>
</evidence>
<dbReference type="InterPro" id="IPR009100">
    <property type="entry name" value="AcylCoA_DH/oxidase_NM_dom_sf"/>
</dbReference>
<dbReference type="RefSeq" id="WP_004047314.1">
    <property type="nucleotide sequence ID" value="NZ_AOJE01000020.1"/>
</dbReference>
<dbReference type="Proteomes" id="UP000011514">
    <property type="component" value="Unassembled WGS sequence"/>
</dbReference>
<sequence>MTGARVGSSLTDEQEAIRDLVREFAAEEVRPEAGEADEAESFPENVWDGLAELGLTGLTVPEEYGGFEADETTYAVVNEELAYGHLAVATALSVHCLATSCIAEFGSEAQRERWLPEMAAEGRPVGMFCLSEPHAGSNPAEMSTTAEYDAETDEYVLDGEKQWITNGERGGVAIVFAKAVDPDAEKATGEGDTGDARGSITQFLVPADAEGFEVGKKEEKLGLRASDTTGISFDGCRVPAENRLTEEGKGLSAAFRTLTGGRIGIASQAVGLAQAAFDEATAYAAEREQFGGPIDDIQAIRHKFAEMATDISAARLLVREACRQAEAGEDNRVAASQAKYRASETAMSVTNEAVQIHGGYGYTTEFDVERFYRDAKITQIYEGTTEIQKTIIARGVVGE</sequence>
<dbReference type="InterPro" id="IPR036250">
    <property type="entry name" value="AcylCo_DH-like_C"/>
</dbReference>
<dbReference type="InterPro" id="IPR006091">
    <property type="entry name" value="Acyl-CoA_Oxase/DH_mid-dom"/>
</dbReference>
<evidence type="ECO:0000313" key="10">
    <source>
        <dbReference type="EMBL" id="ELZ41151.1"/>
    </source>
</evidence>
<dbReference type="OrthoDB" id="275197at2157"/>
<evidence type="ECO:0000256" key="4">
    <source>
        <dbReference type="ARBA" id="ARBA00022827"/>
    </source>
</evidence>
<dbReference type="FunFam" id="1.10.540.10:FF:000002">
    <property type="entry name" value="Acyl-CoA dehydrogenase FadE19"/>
    <property type="match status" value="1"/>
</dbReference>
<evidence type="ECO:0000259" key="8">
    <source>
        <dbReference type="Pfam" id="PF02770"/>
    </source>
</evidence>
<dbReference type="PIRSF" id="PIRSF016578">
    <property type="entry name" value="HsaA"/>
    <property type="match status" value="1"/>
</dbReference>
<protein>
    <submittedName>
        <fullName evidence="10">Acyl-CoA dehydrogenase</fullName>
    </submittedName>
</protein>
<name>M0E068_9EURY</name>
<dbReference type="Pfam" id="PF02771">
    <property type="entry name" value="Acyl-CoA_dh_N"/>
    <property type="match status" value="1"/>
</dbReference>
<dbReference type="SUPFAM" id="SSF47203">
    <property type="entry name" value="Acyl-CoA dehydrogenase C-terminal domain-like"/>
    <property type="match status" value="1"/>
</dbReference>
<organism evidence="10 11">
    <name type="scientific">Halorubrum saccharovorum DSM 1137</name>
    <dbReference type="NCBI Taxonomy" id="1227484"/>
    <lineage>
        <taxon>Archaea</taxon>
        <taxon>Methanobacteriati</taxon>
        <taxon>Methanobacteriota</taxon>
        <taxon>Stenosarchaea group</taxon>
        <taxon>Halobacteria</taxon>
        <taxon>Halobacteriales</taxon>
        <taxon>Haloferacaceae</taxon>
        <taxon>Halorubrum</taxon>
    </lineage>
</organism>
<gene>
    <name evidence="10" type="ORF">C471_06638</name>
</gene>
<dbReference type="Gene3D" id="1.10.540.10">
    <property type="entry name" value="Acyl-CoA dehydrogenase/oxidase, N-terminal domain"/>
    <property type="match status" value="1"/>
</dbReference>
<dbReference type="Pfam" id="PF00441">
    <property type="entry name" value="Acyl-CoA_dh_1"/>
    <property type="match status" value="1"/>
</dbReference>
<reference evidence="10 11" key="1">
    <citation type="journal article" date="2014" name="PLoS Genet.">
        <title>Phylogenetically driven sequencing of extremely halophilic archaea reveals strategies for static and dynamic osmo-response.</title>
        <authorList>
            <person name="Becker E.A."/>
            <person name="Seitzer P.M."/>
            <person name="Tritt A."/>
            <person name="Larsen D."/>
            <person name="Krusor M."/>
            <person name="Yao A.I."/>
            <person name="Wu D."/>
            <person name="Madern D."/>
            <person name="Eisen J.A."/>
            <person name="Darling A.E."/>
            <person name="Facciotti M.T."/>
        </authorList>
    </citation>
    <scope>NUCLEOTIDE SEQUENCE [LARGE SCALE GENOMIC DNA]</scope>
    <source>
        <strain evidence="10 11">DSM 1137</strain>
    </source>
</reference>
<dbReference type="Pfam" id="PF02770">
    <property type="entry name" value="Acyl-CoA_dh_M"/>
    <property type="match status" value="1"/>
</dbReference>
<keyword evidence="3 6" id="KW-0285">Flavoprotein</keyword>
<evidence type="ECO:0000259" key="7">
    <source>
        <dbReference type="Pfam" id="PF00441"/>
    </source>
</evidence>
<dbReference type="AlphaFoldDB" id="M0E068"/>
<dbReference type="Gene3D" id="2.40.110.10">
    <property type="entry name" value="Butyryl-CoA Dehydrogenase, subunit A, domain 2"/>
    <property type="match status" value="1"/>
</dbReference>
<keyword evidence="11" id="KW-1185">Reference proteome</keyword>